<evidence type="ECO:0000256" key="3">
    <source>
        <dbReference type="ARBA" id="ARBA00022691"/>
    </source>
</evidence>
<evidence type="ECO:0000259" key="5">
    <source>
        <dbReference type="Pfam" id="PF01555"/>
    </source>
</evidence>
<evidence type="ECO:0000256" key="1">
    <source>
        <dbReference type="ARBA" id="ARBA00022603"/>
    </source>
</evidence>
<comment type="caution">
    <text evidence="6">The sequence shown here is derived from an EMBL/GenBank/DDBJ whole genome shotgun (WGS) entry which is preliminary data.</text>
</comment>
<evidence type="ECO:0000256" key="4">
    <source>
        <dbReference type="ARBA" id="ARBA00022747"/>
    </source>
</evidence>
<feature type="non-terminal residue" evidence="6">
    <location>
        <position position="1"/>
    </location>
</feature>
<dbReference type="EMBL" id="PZFR01000193">
    <property type="protein sequence ID" value="PTI63720.1"/>
    <property type="molecule type" value="Genomic_DNA"/>
</dbReference>
<evidence type="ECO:0000313" key="6">
    <source>
        <dbReference type="EMBL" id="PTI63720.1"/>
    </source>
</evidence>
<dbReference type="Gene3D" id="3.40.50.150">
    <property type="entry name" value="Vaccinia Virus protein VP39"/>
    <property type="match status" value="1"/>
</dbReference>
<protein>
    <submittedName>
        <fullName evidence="6">Site-specific DNA-methyltransferase</fullName>
    </submittedName>
</protein>
<gene>
    <name evidence="6" type="ORF">BU057_13650</name>
</gene>
<proteinExistence type="predicted"/>
<dbReference type="PRINTS" id="PR00506">
    <property type="entry name" value="D21N6MTFRASE"/>
</dbReference>
<feature type="domain" description="DNA methylase N-4/N-6" evidence="5">
    <location>
        <begin position="1"/>
        <end position="343"/>
    </location>
</feature>
<keyword evidence="7" id="KW-1185">Reference proteome</keyword>
<dbReference type="InterPro" id="IPR002941">
    <property type="entry name" value="DNA_methylase_N4/N6"/>
</dbReference>
<dbReference type="Pfam" id="PF01555">
    <property type="entry name" value="N6_N4_Mtase"/>
    <property type="match status" value="1"/>
</dbReference>
<keyword evidence="1" id="KW-0489">Methyltransferase</keyword>
<dbReference type="SUPFAM" id="SSF53335">
    <property type="entry name" value="S-adenosyl-L-methionine-dependent methyltransferases"/>
    <property type="match status" value="1"/>
</dbReference>
<dbReference type="PIRSF" id="PIRSF015855">
    <property type="entry name" value="TypeIII_Mtase_mKpnI"/>
    <property type="match status" value="1"/>
</dbReference>
<evidence type="ECO:0000313" key="7">
    <source>
        <dbReference type="Proteomes" id="UP000240859"/>
    </source>
</evidence>
<dbReference type="Proteomes" id="UP000240859">
    <property type="component" value="Unassembled WGS sequence"/>
</dbReference>
<keyword evidence="4" id="KW-0680">Restriction system</keyword>
<sequence length="541" mass="61148">DPPYNTGSDFVYQDSFSDSIKNYLEVTGQVDEDGTKFSTNAETSGRYHTNWLNMMYSRLKLGRSLLTDDGVMFISIDEHEISNLEKLVSELFGENNLAGTIIWDKRNPKGDSKGVAMQHEYVIVVAKSLEIFSSKNEFKRLKKNAEGMLRKAKQIINKIGADFTLSDANDEYRKWVNAQDSFSGGERAYSKIDEQANVYQEVSMTWPNNKQAPADYFVPIIHPTTGKPTKIPGKGWRYPSATLKQMILDNMVVFGKDETTIPRRKYLLSENMYENVPSLYYNGKSGSTDVSNLEMKTTYFDNPKPVDLLKQIIQSTTTENDIILDFFSGSATTAESVMKQNSEDDNNRQFIMVQLPEIIEDKKSDGYKDGFRNIPEIAEERIRRAGDKIIGENPELADKLDIGFKVFELSKSNIKKWNAEPKDLNEHFELLANNFEEGSKSIDVVYEIMLKQGLGLTLPIEKFIVGDANIYKIAFGSLFIVLGENITSDAAKKIVEFIKDEELENVSVVLQDTGFVNDSEKLNSIETLNVGGVDYNDILSI</sequence>
<evidence type="ECO:0000256" key="2">
    <source>
        <dbReference type="ARBA" id="ARBA00022679"/>
    </source>
</evidence>
<keyword evidence="3" id="KW-0949">S-adenosyl-L-methionine</keyword>
<keyword evidence="2" id="KW-0808">Transferase</keyword>
<dbReference type="InterPro" id="IPR002295">
    <property type="entry name" value="N4/N6-MTase_EcoPI_Mod-like"/>
</dbReference>
<organism evidence="6 7">
    <name type="scientific">Staphylococcus succinus</name>
    <dbReference type="NCBI Taxonomy" id="61015"/>
    <lineage>
        <taxon>Bacteria</taxon>
        <taxon>Bacillati</taxon>
        <taxon>Bacillota</taxon>
        <taxon>Bacilli</taxon>
        <taxon>Bacillales</taxon>
        <taxon>Staphylococcaceae</taxon>
        <taxon>Staphylococcus</taxon>
    </lineage>
</organism>
<reference evidence="6 7" key="1">
    <citation type="journal article" date="2016" name="Front. Microbiol.">
        <title>Comprehensive Phylogenetic Analysis of Bovine Non-aureus Staphylococci Species Based on Whole-Genome Sequencing.</title>
        <authorList>
            <person name="Naushad S."/>
            <person name="Barkema H.W."/>
            <person name="Luby C."/>
            <person name="Condas L.A."/>
            <person name="Nobrega D.B."/>
            <person name="Carson D.A."/>
            <person name="De Buck J."/>
        </authorList>
    </citation>
    <scope>NUCLEOTIDE SEQUENCE [LARGE SCALE GENOMIC DNA]</scope>
    <source>
        <strain evidence="6 7">SNUC 1084</strain>
    </source>
</reference>
<accession>A0ABX5IIY1</accession>
<name>A0ABX5IIY1_9STAP</name>
<dbReference type="RefSeq" id="WP_107601458.1">
    <property type="nucleotide sequence ID" value="NZ_PZFR01000193.1"/>
</dbReference>
<dbReference type="InterPro" id="IPR029063">
    <property type="entry name" value="SAM-dependent_MTases_sf"/>
</dbReference>